<protein>
    <submittedName>
        <fullName evidence="2">SGNH/GDSL hydrolase family protein</fullName>
    </submittedName>
</protein>
<organism evidence="2 3">
    <name type="scientific">Epilithonimonas hispanica</name>
    <dbReference type="NCBI Taxonomy" id="358687"/>
    <lineage>
        <taxon>Bacteria</taxon>
        <taxon>Pseudomonadati</taxon>
        <taxon>Bacteroidota</taxon>
        <taxon>Flavobacteriia</taxon>
        <taxon>Flavobacteriales</taxon>
        <taxon>Weeksellaceae</taxon>
        <taxon>Chryseobacterium group</taxon>
        <taxon>Epilithonimonas</taxon>
    </lineage>
</organism>
<dbReference type="RefSeq" id="WP_116037138.1">
    <property type="nucleotide sequence ID" value="NZ_JBHLVV010000022.1"/>
</dbReference>
<dbReference type="EMBL" id="QNUG01000070">
    <property type="protein sequence ID" value="REC66024.1"/>
    <property type="molecule type" value="Genomic_DNA"/>
</dbReference>
<dbReference type="GO" id="GO:0016788">
    <property type="term" value="F:hydrolase activity, acting on ester bonds"/>
    <property type="evidence" value="ECO:0007669"/>
    <property type="project" value="InterPro"/>
</dbReference>
<dbReference type="Pfam" id="PF00657">
    <property type="entry name" value="Lipase_GDSL"/>
    <property type="match status" value="1"/>
</dbReference>
<reference evidence="2 3" key="1">
    <citation type="journal article" date="2006" name="Int. J. Syst. Evol. Microbiol.">
        <title>Chryseobacterium hispanicum sp. nov., isolated from the drinking water distribution system of Sevilla, Spain.</title>
        <authorList>
            <person name="Gallego V."/>
            <person name="Garcia M.T."/>
            <person name="Ventosa A."/>
        </authorList>
    </citation>
    <scope>NUCLEOTIDE SEQUENCE [LARGE SCALE GENOMIC DNA]</scope>
    <source>
        <strain evidence="2 3">KCTC 22104</strain>
    </source>
</reference>
<keyword evidence="1" id="KW-0812">Transmembrane</keyword>
<dbReference type="Gene3D" id="3.40.50.1110">
    <property type="entry name" value="SGNH hydrolase"/>
    <property type="match status" value="1"/>
</dbReference>
<keyword evidence="2" id="KW-0378">Hydrolase</keyword>
<keyword evidence="1" id="KW-1133">Transmembrane helix</keyword>
<evidence type="ECO:0000313" key="3">
    <source>
        <dbReference type="Proteomes" id="UP000256326"/>
    </source>
</evidence>
<keyword evidence="1" id="KW-0472">Membrane</keyword>
<dbReference type="AlphaFoldDB" id="A0A3D9CJW1"/>
<dbReference type="InterPro" id="IPR036514">
    <property type="entry name" value="SGNH_hydro_sf"/>
</dbReference>
<keyword evidence="3" id="KW-1185">Reference proteome</keyword>
<name>A0A3D9CJW1_9FLAO</name>
<feature type="transmembrane region" description="Helical" evidence="1">
    <location>
        <begin position="12"/>
        <end position="30"/>
    </location>
</feature>
<dbReference type="OrthoDB" id="2394030at2"/>
<sequence>MTIRTKKILKWILGIFVALFILAAAGYFYLSGYFKEGNASEYSVAQTEKLSSSPLSGKTLFFLGSSVTVGFASHEESFADYIQKRNNCTIVKEAKSGTVMLDNGKSSYVERIKNFDTKAKVDVFVCQLSTNDTRYNGIQTVGNVSPSANMKDFNTATTVGAIEYIIAYARKTWNCPVVFYTNSNFGDKDYEFVIKKLYKVQKKWNVDIIDLYDDKKFNDISDEQMDLYMLGDHVHPLRAGYKLWWTPAFERSLYEIVNRQ</sequence>
<proteinExistence type="predicted"/>
<evidence type="ECO:0000256" key="1">
    <source>
        <dbReference type="SAM" id="Phobius"/>
    </source>
</evidence>
<dbReference type="InterPro" id="IPR001087">
    <property type="entry name" value="GDSL"/>
</dbReference>
<comment type="caution">
    <text evidence="2">The sequence shown here is derived from an EMBL/GenBank/DDBJ whole genome shotgun (WGS) entry which is preliminary data.</text>
</comment>
<accession>A0A3D9CJW1</accession>
<dbReference type="CDD" id="cd00229">
    <property type="entry name" value="SGNH_hydrolase"/>
    <property type="match status" value="1"/>
</dbReference>
<dbReference type="SUPFAM" id="SSF52266">
    <property type="entry name" value="SGNH hydrolase"/>
    <property type="match status" value="1"/>
</dbReference>
<evidence type="ECO:0000313" key="2">
    <source>
        <dbReference type="EMBL" id="REC66024.1"/>
    </source>
</evidence>
<gene>
    <name evidence="2" type="ORF">DRF58_17235</name>
</gene>
<dbReference type="Proteomes" id="UP000256326">
    <property type="component" value="Unassembled WGS sequence"/>
</dbReference>